<feature type="transmembrane region" description="Helical" evidence="5">
    <location>
        <begin position="208"/>
        <end position="232"/>
    </location>
</feature>
<protein>
    <recommendedName>
        <fullName evidence="6">Amino acid transporter transmembrane domain-containing protein</fullName>
    </recommendedName>
</protein>
<comment type="subcellular location">
    <subcellularLocation>
        <location evidence="1">Membrane</location>
    </subcellularLocation>
</comment>
<sequence>MNDQPLLQPIENENTEKEVLTEGNKKIKTITTFSVFPLIINSAIGTGIFGLPFAYYEAGVYPSLMILILFLIVNNITSGYVLEALSRLNILPKSFNDNPQIIEENKCFIKETYGYTEMGYRLGSYPLKYFANLSLVLNCYAGLWAYVATCIKTFTTIVWIIIGNQDYCHAKNHFLDSWECQLTYYGSLIIYGLFVIPLSFLDVGKQAIVHIILTIVRFGSFTVMIITCIIQVTVDGPLADERNVFDFYWNGFGTVFTHTAFAFVVQHTIPSIISPVKGEKRKVNLPIISALSIASIFYALIAVICSYTFNGKILTPVTLNWSTYTGRNGGWGEGKELWFAYIIKYLILFFPVFNLTSSFPILSNTLAMNIENLFPYRYVLNHPKKCKYISRAIAIFPPFILTCFIDSLEIIFDFAGIIAFFLAFTLPCLFIFMSLYRFNGFTLFSIKPKTPFTNIITSTPFVVMIIFFVTLILFMISLFFLIQETVLSFINDSSSSGSFSFSN</sequence>
<feature type="transmembrane region" description="Helical" evidence="5">
    <location>
        <begin position="388"/>
        <end position="408"/>
    </location>
</feature>
<dbReference type="Proteomes" id="UP000008076">
    <property type="component" value="Unassembled WGS sequence"/>
</dbReference>
<dbReference type="Pfam" id="PF01490">
    <property type="entry name" value="Aa_trans"/>
    <property type="match status" value="1"/>
</dbReference>
<gene>
    <name evidence="7" type="ORF">EDI_074380</name>
</gene>
<feature type="transmembrane region" description="Helical" evidence="5">
    <location>
        <begin position="285"/>
        <end position="309"/>
    </location>
</feature>
<dbReference type="OMA" id="LADPMHF"/>
<dbReference type="InterPro" id="IPR013057">
    <property type="entry name" value="AA_transpt_TM"/>
</dbReference>
<feature type="transmembrane region" description="Helical" evidence="5">
    <location>
        <begin position="247"/>
        <end position="265"/>
    </location>
</feature>
<dbReference type="GO" id="GO:0016020">
    <property type="term" value="C:membrane"/>
    <property type="evidence" value="ECO:0007669"/>
    <property type="project" value="UniProtKB-SubCell"/>
</dbReference>
<feature type="domain" description="Amino acid transporter transmembrane" evidence="6">
    <location>
        <begin position="29"/>
        <end position="435"/>
    </location>
</feature>
<dbReference type="PANTHER" id="PTHR16189:SF13">
    <property type="entry name" value="AMINO ACID TRANSPORTER TRANSMEMBRANE DOMAIN-CONTAINING PROTEIN"/>
    <property type="match status" value="1"/>
</dbReference>
<dbReference type="OrthoDB" id="294541at2759"/>
<dbReference type="Gene3D" id="1.20.1740.10">
    <property type="entry name" value="Amino acid/polyamine transporter I"/>
    <property type="match status" value="1"/>
</dbReference>
<feature type="transmembrane region" description="Helical" evidence="5">
    <location>
        <begin position="182"/>
        <end position="201"/>
    </location>
</feature>
<name>B0EGC8_ENTDS</name>
<feature type="transmembrane region" description="Helical" evidence="5">
    <location>
        <begin position="459"/>
        <end position="482"/>
    </location>
</feature>
<evidence type="ECO:0000313" key="7">
    <source>
        <dbReference type="EMBL" id="EDR26430.1"/>
    </source>
</evidence>
<reference evidence="8" key="1">
    <citation type="submission" date="2007-12" db="EMBL/GenBank/DDBJ databases">
        <title>Annotation of Entamoeba dispar SAW760.</title>
        <authorList>
            <person name="Lorenzi H."/>
            <person name="Inman J."/>
            <person name="Schobel S."/>
            <person name="Amedeo P."/>
            <person name="Caler E."/>
        </authorList>
    </citation>
    <scope>NUCLEOTIDE SEQUENCE [LARGE SCALE GENOMIC DNA]</scope>
    <source>
        <strain evidence="8">ATCC PRA-260 / SAW760</strain>
    </source>
</reference>
<dbReference type="eggNOG" id="KOG3832">
    <property type="taxonomic scope" value="Eukaryota"/>
</dbReference>
<dbReference type="GeneID" id="5882335"/>
<evidence type="ECO:0000313" key="8">
    <source>
        <dbReference type="Proteomes" id="UP000008076"/>
    </source>
</evidence>
<dbReference type="VEuPathDB" id="AmoebaDB:EDI_074380"/>
<evidence type="ECO:0000256" key="1">
    <source>
        <dbReference type="ARBA" id="ARBA00004370"/>
    </source>
</evidence>
<evidence type="ECO:0000256" key="4">
    <source>
        <dbReference type="ARBA" id="ARBA00023136"/>
    </source>
</evidence>
<evidence type="ECO:0000256" key="5">
    <source>
        <dbReference type="SAM" id="Phobius"/>
    </source>
</evidence>
<keyword evidence="8" id="KW-1185">Reference proteome</keyword>
<organism evidence="8">
    <name type="scientific">Entamoeba dispar (strain ATCC PRA-260 / SAW760)</name>
    <dbReference type="NCBI Taxonomy" id="370354"/>
    <lineage>
        <taxon>Eukaryota</taxon>
        <taxon>Amoebozoa</taxon>
        <taxon>Evosea</taxon>
        <taxon>Archamoebae</taxon>
        <taxon>Mastigamoebida</taxon>
        <taxon>Entamoebidae</taxon>
        <taxon>Entamoeba</taxon>
    </lineage>
</organism>
<keyword evidence="2 5" id="KW-0812">Transmembrane</keyword>
<dbReference type="PANTHER" id="PTHR16189">
    <property type="entry name" value="TRANSMEMBRANE PROTEIN 104-RELATED"/>
    <property type="match status" value="1"/>
</dbReference>
<dbReference type="EMBL" id="DS549196">
    <property type="protein sequence ID" value="EDR26430.1"/>
    <property type="molecule type" value="Genomic_DNA"/>
</dbReference>
<feature type="transmembrane region" description="Helical" evidence="5">
    <location>
        <begin position="35"/>
        <end position="55"/>
    </location>
</feature>
<dbReference type="KEGG" id="edi:EDI_074380"/>
<accession>B0EGC8</accession>
<proteinExistence type="predicted"/>
<dbReference type="RefSeq" id="XP_001737306.1">
    <property type="nucleotide sequence ID" value="XM_001737254.1"/>
</dbReference>
<evidence type="ECO:0000256" key="3">
    <source>
        <dbReference type="ARBA" id="ARBA00022989"/>
    </source>
</evidence>
<feature type="transmembrane region" description="Helical" evidence="5">
    <location>
        <begin position="61"/>
        <end position="82"/>
    </location>
</feature>
<keyword evidence="4 5" id="KW-0472">Membrane</keyword>
<dbReference type="AlphaFoldDB" id="B0EGC8"/>
<feature type="transmembrane region" description="Helical" evidence="5">
    <location>
        <begin position="414"/>
        <end position="438"/>
    </location>
</feature>
<evidence type="ECO:0000259" key="6">
    <source>
        <dbReference type="Pfam" id="PF01490"/>
    </source>
</evidence>
<keyword evidence="3 5" id="KW-1133">Transmembrane helix</keyword>
<evidence type="ECO:0000256" key="2">
    <source>
        <dbReference type="ARBA" id="ARBA00022692"/>
    </source>
</evidence>
<feature type="transmembrane region" description="Helical" evidence="5">
    <location>
        <begin position="135"/>
        <end position="162"/>
    </location>
</feature>
<feature type="transmembrane region" description="Helical" evidence="5">
    <location>
        <begin position="338"/>
        <end position="367"/>
    </location>
</feature>